<dbReference type="Proteomes" id="UP000003706">
    <property type="component" value="Unassembled WGS sequence"/>
</dbReference>
<accession>H1L148</accession>
<dbReference type="AlphaFoldDB" id="H1L148"/>
<keyword evidence="4 8" id="KW-0694">RNA-binding</keyword>
<dbReference type="PANTHER" id="PTHR21568:SF0">
    <property type="entry name" value="TRNA PSEUDOURIDINE SYNTHASE PUS10"/>
    <property type="match status" value="1"/>
</dbReference>
<evidence type="ECO:0000256" key="3">
    <source>
        <dbReference type="ARBA" id="ARBA00022694"/>
    </source>
</evidence>
<dbReference type="Pfam" id="PF21238">
    <property type="entry name" value="Pus10_C"/>
    <property type="match status" value="1"/>
</dbReference>
<dbReference type="InterPro" id="IPR020103">
    <property type="entry name" value="PsdUridine_synth_cat_dom_sf"/>
</dbReference>
<keyword evidence="11" id="KW-1185">Reference proteome</keyword>
<evidence type="ECO:0000313" key="11">
    <source>
        <dbReference type="Proteomes" id="UP000003706"/>
    </source>
</evidence>
<evidence type="ECO:0000256" key="4">
    <source>
        <dbReference type="ARBA" id="ARBA00022884"/>
    </source>
</evidence>
<evidence type="ECO:0000313" key="10">
    <source>
        <dbReference type="EMBL" id="EHP84062.1"/>
    </source>
</evidence>
<dbReference type="Pfam" id="PF22023">
    <property type="entry name" value="Pus10_THUMP_arc"/>
    <property type="match status" value="1"/>
</dbReference>
<comment type="caution">
    <text evidence="10">The sequence shown here is derived from an EMBL/GenBank/DDBJ whole genome shotgun (WGS) entry which is preliminary data.</text>
</comment>
<dbReference type="FunFam" id="3.30.70.3190:FF:000001">
    <property type="entry name" value="tRNA pseudouridine synthase Pus10"/>
    <property type="match status" value="1"/>
</dbReference>
<dbReference type="InterPro" id="IPR005912">
    <property type="entry name" value="Pus10"/>
</dbReference>
<dbReference type="PANTHER" id="PTHR21568">
    <property type="entry name" value="TRNA PSEUDOURIDINE SYNTHASE PUS10"/>
    <property type="match status" value="1"/>
</dbReference>
<dbReference type="InterPro" id="IPR048741">
    <property type="entry name" value="Pus10-like_C"/>
</dbReference>
<dbReference type="EC" id="5.4.99.25" evidence="8"/>
<dbReference type="PATRIC" id="fig|647171.4.peg.1712"/>
<dbReference type="InterPro" id="IPR004114">
    <property type="entry name" value="THUMP_dom"/>
</dbReference>
<sequence length="434" mass="50566">MEINIEILKKYPLCHRCFGRLYAKLLHTNNFERGKALKIVKGMELESLLKKIEEGGGNKDEILGLLKCLYRSGLKEIKIKEIKEEIVEECPWCKGIFEKSYMEELANKAIELLKEYEFDTFMVGTHIPEDIKELEKEIETPYMESIRQEFGREIGKLIAAKMNKQPDKTNPDIVIHINPYTKDIYLQVNPLFIKGRYRKLVRGIPQTHWHCRFCRGKGCEKCNFTGKRYPTSVEEIIAEPFMKVTKGTKEVFHGAGREDIDVRMLGNGRPFVLEIKEPKIRKIDLNKVAEEVNKSGTVEILNLEYGERKDVVFFKNEPHKKTYRALVECEEKITSEDIEKVINTCENLTIHQKTPKRVLHRRADLTRIRKVYKVWAHKIDDNHFEMKIFCDGGLYIKELISGDDGRTSPSISEILNKKCICKELDVLEIHDETS</sequence>
<keyword evidence="3 8" id="KW-0819">tRNA processing</keyword>
<dbReference type="GO" id="GO:0160148">
    <property type="term" value="F:tRNA pseudouridine(55) synthase activity"/>
    <property type="evidence" value="ECO:0007669"/>
    <property type="project" value="UniProtKB-EC"/>
</dbReference>
<dbReference type="RefSeq" id="WP_007045193.1">
    <property type="nucleotide sequence ID" value="NZ_AGJL01000061.1"/>
</dbReference>
<evidence type="ECO:0000256" key="1">
    <source>
        <dbReference type="ARBA" id="ARBA00000385"/>
    </source>
</evidence>
<name>H1L148_9EURY</name>
<dbReference type="FunFam" id="3.30.70.2510:FF:000001">
    <property type="entry name" value="tRNA pseudouridine synthase Pus10"/>
    <property type="match status" value="1"/>
</dbReference>
<dbReference type="NCBIfam" id="TIGR01213">
    <property type="entry name" value="pseudo_Pus10arc"/>
    <property type="match status" value="1"/>
</dbReference>
<dbReference type="Gene3D" id="3.30.70.2510">
    <property type="match status" value="1"/>
</dbReference>
<comment type="catalytic activity">
    <reaction evidence="6 8">
        <text>uridine(54) in tRNA = pseudouridine(54) in tRNA</text>
        <dbReference type="Rhea" id="RHEA:57876"/>
        <dbReference type="Rhea" id="RHEA-COMP:10193"/>
        <dbReference type="Rhea" id="RHEA-COMP:14141"/>
        <dbReference type="ChEBI" id="CHEBI:65314"/>
        <dbReference type="ChEBI" id="CHEBI:65315"/>
    </reaction>
</comment>
<dbReference type="GO" id="GO:0031119">
    <property type="term" value="P:tRNA pseudouridine synthesis"/>
    <property type="evidence" value="ECO:0007669"/>
    <property type="project" value="UniProtKB-UniRule"/>
</dbReference>
<feature type="active site" description="Nucleophile" evidence="8">
    <location>
        <position position="259"/>
    </location>
</feature>
<comment type="function">
    <text evidence="7 8">Responsible for synthesis of pseudouridine from uracil-54 and uracil-55 in the psi GC loop of transfer RNAs.</text>
</comment>
<feature type="binding site" evidence="8">
    <location>
        <position position="395"/>
    </location>
    <ligand>
        <name>substrate</name>
    </ligand>
</feature>
<organism evidence="10 11">
    <name type="scientific">Methanotorris formicicus Mc-S-70</name>
    <dbReference type="NCBI Taxonomy" id="647171"/>
    <lineage>
        <taxon>Archaea</taxon>
        <taxon>Methanobacteriati</taxon>
        <taxon>Methanobacteriota</taxon>
        <taxon>Methanomada group</taxon>
        <taxon>Methanococci</taxon>
        <taxon>Methanococcales</taxon>
        <taxon>Methanocaldococcaceae</taxon>
        <taxon>Methanotorris</taxon>
    </lineage>
</organism>
<feature type="domain" description="THUMP" evidence="9">
    <location>
        <begin position="84"/>
        <end position="190"/>
    </location>
</feature>
<evidence type="ECO:0000256" key="2">
    <source>
        <dbReference type="ARBA" id="ARBA00009652"/>
    </source>
</evidence>
<dbReference type="OrthoDB" id="10348at2157"/>
<evidence type="ECO:0000256" key="7">
    <source>
        <dbReference type="ARBA" id="ARBA00058132"/>
    </source>
</evidence>
<dbReference type="STRING" id="647171.MetfoDRAFT_1772"/>
<dbReference type="GO" id="GO:0000049">
    <property type="term" value="F:tRNA binding"/>
    <property type="evidence" value="ECO:0007669"/>
    <property type="project" value="InterPro"/>
</dbReference>
<dbReference type="Gene3D" id="3.30.70.3190">
    <property type="match status" value="1"/>
</dbReference>
<dbReference type="EMBL" id="AGJL01000061">
    <property type="protein sequence ID" value="EHP84062.1"/>
    <property type="molecule type" value="Genomic_DNA"/>
</dbReference>
<dbReference type="InterPro" id="IPR055174">
    <property type="entry name" value="Pus10_THUMP_arc"/>
</dbReference>
<evidence type="ECO:0000256" key="6">
    <source>
        <dbReference type="ARBA" id="ARBA00050950"/>
    </source>
</evidence>
<gene>
    <name evidence="8" type="primary">pus10</name>
    <name evidence="10" type="ORF">MetfoDRAFT_1772</name>
</gene>
<evidence type="ECO:0000256" key="5">
    <source>
        <dbReference type="ARBA" id="ARBA00023235"/>
    </source>
</evidence>
<evidence type="ECO:0000259" key="9">
    <source>
        <dbReference type="PROSITE" id="PS51165"/>
    </source>
</evidence>
<reference evidence="10 11" key="1">
    <citation type="submission" date="2011-09" db="EMBL/GenBank/DDBJ databases">
        <title>The draft genome of Methanotorris formicicus Mc-S-70.</title>
        <authorList>
            <consortium name="US DOE Joint Genome Institute (JGI-PGF)"/>
            <person name="Lucas S."/>
            <person name="Han J."/>
            <person name="Lapidus A."/>
            <person name="Cheng J.-F."/>
            <person name="Goodwin L."/>
            <person name="Pitluck S."/>
            <person name="Peters L."/>
            <person name="Land M.L."/>
            <person name="Hauser L."/>
            <person name="Sieprawska-Lupa M."/>
            <person name="Takai K."/>
            <person name="Miyazaki J."/>
            <person name="Whitman W."/>
            <person name="Woyke T.J."/>
        </authorList>
    </citation>
    <scope>NUCLEOTIDE SEQUENCE [LARGE SCALE GENOMIC DNA]</scope>
    <source>
        <strain evidence="10 11">Mc-S-70</strain>
    </source>
</reference>
<dbReference type="PROSITE" id="PS51165">
    <property type="entry name" value="THUMP"/>
    <property type="match status" value="1"/>
</dbReference>
<proteinExistence type="inferred from homology"/>
<dbReference type="HAMAP" id="MF_01893">
    <property type="entry name" value="Pus10_arch"/>
    <property type="match status" value="1"/>
</dbReference>
<comment type="catalytic activity">
    <reaction evidence="1 8">
        <text>uridine(55) in tRNA = pseudouridine(55) in tRNA</text>
        <dbReference type="Rhea" id="RHEA:42532"/>
        <dbReference type="Rhea" id="RHEA-COMP:10101"/>
        <dbReference type="Rhea" id="RHEA-COMP:10102"/>
        <dbReference type="ChEBI" id="CHEBI:65314"/>
        <dbReference type="ChEBI" id="CHEBI:65315"/>
        <dbReference type="EC" id="5.4.99.25"/>
    </reaction>
</comment>
<feature type="binding site" evidence="8">
    <location>
        <position position="323"/>
    </location>
    <ligand>
        <name>substrate</name>
    </ligand>
</feature>
<evidence type="ECO:0000256" key="8">
    <source>
        <dbReference type="HAMAP-Rule" id="MF_01893"/>
    </source>
</evidence>
<dbReference type="InterPro" id="IPR039894">
    <property type="entry name" value="Pus10-like"/>
</dbReference>
<comment type="similarity">
    <text evidence="2 8">Belongs to the pseudouridine synthase Pus10 family.</text>
</comment>
<protein>
    <recommendedName>
        <fullName evidence="8">tRNA pseudouridine synthase Pus10</fullName>
        <ecNumber evidence="8">5.4.99.25</ecNumber>
    </recommendedName>
    <alternativeName>
        <fullName evidence="8">tRNA pseudouridine 54/55 synthase</fullName>
        <shortName evidence="8">Psi54/55 synthase</shortName>
    </alternativeName>
</protein>
<keyword evidence="5 8" id="KW-0413">Isomerase</keyword>
<dbReference type="SUPFAM" id="SSF55120">
    <property type="entry name" value="Pseudouridine synthase"/>
    <property type="match status" value="1"/>
</dbReference>